<dbReference type="EMBL" id="CP144696">
    <property type="protein sequence ID" value="WVZ11128.1"/>
    <property type="molecule type" value="Genomic_DNA"/>
</dbReference>
<reference evidence="1 2" key="1">
    <citation type="journal article" date="2023" name="Life. Sci Alliance">
        <title>Evolutionary insights into 3D genome organization and epigenetic landscape of Vigna mungo.</title>
        <authorList>
            <person name="Junaid A."/>
            <person name="Singh B."/>
            <person name="Bhatia S."/>
        </authorList>
    </citation>
    <scope>NUCLEOTIDE SEQUENCE [LARGE SCALE GENOMIC DNA]</scope>
    <source>
        <strain evidence="1">Urdbean</strain>
    </source>
</reference>
<sequence length="111" mass="13301">MYTYLQCCYFSRKDYHQNLKPGMPRWIHHAQVPRVQGSFNQFSNTPLHRLWWIHNILLLFRKILRSDSLNPRNNMFHICDNFLLEVNWAHGTTCSHRGHGHPKGPSPRPRQ</sequence>
<evidence type="ECO:0000313" key="2">
    <source>
        <dbReference type="Proteomes" id="UP001374535"/>
    </source>
</evidence>
<protein>
    <submittedName>
        <fullName evidence="1">Uncharacterized protein</fullName>
    </submittedName>
</protein>
<name>A0AAQ3NLG7_VIGMU</name>
<accession>A0AAQ3NLG7</accession>
<keyword evidence="2" id="KW-1185">Reference proteome</keyword>
<gene>
    <name evidence="1" type="ORF">V8G54_015658</name>
</gene>
<dbReference type="AlphaFoldDB" id="A0AAQ3NLG7"/>
<proteinExistence type="predicted"/>
<evidence type="ECO:0000313" key="1">
    <source>
        <dbReference type="EMBL" id="WVZ11128.1"/>
    </source>
</evidence>
<organism evidence="1 2">
    <name type="scientific">Vigna mungo</name>
    <name type="common">Black gram</name>
    <name type="synonym">Phaseolus mungo</name>
    <dbReference type="NCBI Taxonomy" id="3915"/>
    <lineage>
        <taxon>Eukaryota</taxon>
        <taxon>Viridiplantae</taxon>
        <taxon>Streptophyta</taxon>
        <taxon>Embryophyta</taxon>
        <taxon>Tracheophyta</taxon>
        <taxon>Spermatophyta</taxon>
        <taxon>Magnoliopsida</taxon>
        <taxon>eudicotyledons</taxon>
        <taxon>Gunneridae</taxon>
        <taxon>Pentapetalae</taxon>
        <taxon>rosids</taxon>
        <taxon>fabids</taxon>
        <taxon>Fabales</taxon>
        <taxon>Fabaceae</taxon>
        <taxon>Papilionoideae</taxon>
        <taxon>50 kb inversion clade</taxon>
        <taxon>NPAAA clade</taxon>
        <taxon>indigoferoid/millettioid clade</taxon>
        <taxon>Phaseoleae</taxon>
        <taxon>Vigna</taxon>
    </lineage>
</organism>
<dbReference type="Proteomes" id="UP001374535">
    <property type="component" value="Chromosome 5"/>
</dbReference>